<dbReference type="Proteomes" id="UP001217918">
    <property type="component" value="Unassembled WGS sequence"/>
</dbReference>
<evidence type="ECO:0000313" key="3">
    <source>
        <dbReference type="Proteomes" id="UP001217918"/>
    </source>
</evidence>
<name>A0AAD9IDN9_9PEZI</name>
<feature type="compositionally biased region" description="Low complexity" evidence="1">
    <location>
        <begin position="159"/>
        <end position="170"/>
    </location>
</feature>
<protein>
    <submittedName>
        <fullName evidence="2">Uncharacterized protein</fullName>
    </submittedName>
</protein>
<evidence type="ECO:0000256" key="1">
    <source>
        <dbReference type="SAM" id="MobiDB-lite"/>
    </source>
</evidence>
<feature type="compositionally biased region" description="Pro residues" evidence="1">
    <location>
        <begin position="66"/>
        <end position="76"/>
    </location>
</feature>
<evidence type="ECO:0000313" key="2">
    <source>
        <dbReference type="EMBL" id="KAK2075065.1"/>
    </source>
</evidence>
<keyword evidence="3" id="KW-1185">Reference proteome</keyword>
<feature type="region of interest" description="Disordered" evidence="1">
    <location>
        <begin position="159"/>
        <end position="191"/>
    </location>
</feature>
<dbReference type="EMBL" id="JAQQPM010000009">
    <property type="protein sequence ID" value="KAK2075065.1"/>
    <property type="molecule type" value="Genomic_DNA"/>
</dbReference>
<accession>A0AAD9IDN9</accession>
<sequence length="191" mass="20280">MPNSISHGHVREAAQIHEDDETDNSARMTPQTRMPTLPTTPLSAVEPNVVRISPFQRSVKRMTPPSLSPPPPPPPRSDARHLPENESFGSSPPPIPVRSARRPSPSPSKRPGQAYLGMTGSHPFSAAPSITSSPGLSAAVQRQFGPTSRYVGLAAALDQAASPASSPDHSSMLRSRRQGVVGGDESSRVFV</sequence>
<feature type="region of interest" description="Disordered" evidence="1">
    <location>
        <begin position="1"/>
        <end position="134"/>
    </location>
</feature>
<comment type="caution">
    <text evidence="2">The sequence shown here is derived from an EMBL/GenBank/DDBJ whole genome shotgun (WGS) entry which is preliminary data.</text>
</comment>
<dbReference type="AlphaFoldDB" id="A0AAD9IDN9"/>
<organism evidence="2 3">
    <name type="scientific">Phyllachora maydis</name>
    <dbReference type="NCBI Taxonomy" id="1825666"/>
    <lineage>
        <taxon>Eukaryota</taxon>
        <taxon>Fungi</taxon>
        <taxon>Dikarya</taxon>
        <taxon>Ascomycota</taxon>
        <taxon>Pezizomycotina</taxon>
        <taxon>Sordariomycetes</taxon>
        <taxon>Sordariomycetidae</taxon>
        <taxon>Phyllachorales</taxon>
        <taxon>Phyllachoraceae</taxon>
        <taxon>Phyllachora</taxon>
    </lineage>
</organism>
<feature type="compositionally biased region" description="Polar residues" evidence="1">
    <location>
        <begin position="25"/>
        <end position="42"/>
    </location>
</feature>
<proteinExistence type="predicted"/>
<gene>
    <name evidence="2" type="ORF">P8C59_009223</name>
</gene>
<reference evidence="2" key="1">
    <citation type="journal article" date="2023" name="Mol. Plant Microbe Interact.">
        <title>Elucidating the Obligate Nature and Biological Capacity of an Invasive Fungal Corn Pathogen.</title>
        <authorList>
            <person name="MacCready J.S."/>
            <person name="Roggenkamp E.M."/>
            <person name="Gdanetz K."/>
            <person name="Chilvers M.I."/>
        </authorList>
    </citation>
    <scope>NUCLEOTIDE SEQUENCE</scope>
    <source>
        <strain evidence="2">PM02</strain>
    </source>
</reference>